<dbReference type="Gene3D" id="3.40.50.300">
    <property type="entry name" value="P-loop containing nucleotide triphosphate hydrolases"/>
    <property type="match status" value="1"/>
</dbReference>
<sequence>MELLQVNGLLKHYGTPTLTESINLSLKQKRRRSSPPALDGVSFTIGKGEAFGLVGESGSGKSTLARLICRMDTPTAGQLLWNGEDITELRGKRLKGFRQHIQMIFQDPVSSLSPYQTVEQAIREPLRNFGLGSRSERDILVQELIKDVGLDPKLASRYPSELSGGQNQRVNIARALVCKPSLVVCDEPLSSLDAPMQTQILTLLARLRDQRALSYLFISHDLLAVQSLCDRIAVMYRGAIVEIFDSSQMSVIHHHPYTKLLLSSILIANPLKRHQWKETETEKDDKATSEEGGCSFYNRCPFGTPLCREVKPQLKLRERGHYAACHELDDTSDL</sequence>
<proteinExistence type="inferred from homology"/>
<name>A0ABS8YEY7_9BACL</name>
<organism evidence="6 7">
    <name type="scientific">Paenibacillus profundus</name>
    <dbReference type="NCBI Taxonomy" id="1173085"/>
    <lineage>
        <taxon>Bacteria</taxon>
        <taxon>Bacillati</taxon>
        <taxon>Bacillota</taxon>
        <taxon>Bacilli</taxon>
        <taxon>Bacillales</taxon>
        <taxon>Paenibacillaceae</taxon>
        <taxon>Paenibacillus</taxon>
    </lineage>
</organism>
<dbReference type="RefSeq" id="WP_233696694.1">
    <property type="nucleotide sequence ID" value="NZ_JAJNBZ010000006.1"/>
</dbReference>
<evidence type="ECO:0000256" key="1">
    <source>
        <dbReference type="ARBA" id="ARBA00005417"/>
    </source>
</evidence>
<comment type="similarity">
    <text evidence="1">Belongs to the ABC transporter superfamily.</text>
</comment>
<keyword evidence="3" id="KW-0547">Nucleotide-binding</keyword>
<evidence type="ECO:0000259" key="5">
    <source>
        <dbReference type="PROSITE" id="PS50893"/>
    </source>
</evidence>
<keyword evidence="4 6" id="KW-0067">ATP-binding</keyword>
<evidence type="ECO:0000313" key="7">
    <source>
        <dbReference type="Proteomes" id="UP001199916"/>
    </source>
</evidence>
<dbReference type="SMART" id="SM00382">
    <property type="entry name" value="AAA"/>
    <property type="match status" value="1"/>
</dbReference>
<dbReference type="InterPro" id="IPR050319">
    <property type="entry name" value="ABC_transp_ATP-bind"/>
</dbReference>
<dbReference type="PANTHER" id="PTHR43776">
    <property type="entry name" value="TRANSPORT ATP-BINDING PROTEIN"/>
    <property type="match status" value="1"/>
</dbReference>
<keyword evidence="7" id="KW-1185">Reference proteome</keyword>
<dbReference type="InterPro" id="IPR003439">
    <property type="entry name" value="ABC_transporter-like_ATP-bd"/>
</dbReference>
<evidence type="ECO:0000256" key="2">
    <source>
        <dbReference type="ARBA" id="ARBA00022448"/>
    </source>
</evidence>
<evidence type="ECO:0000256" key="3">
    <source>
        <dbReference type="ARBA" id="ARBA00022741"/>
    </source>
</evidence>
<protein>
    <submittedName>
        <fullName evidence="6">ABC transporter ATP-binding protein</fullName>
    </submittedName>
</protein>
<dbReference type="SUPFAM" id="SSF52540">
    <property type="entry name" value="P-loop containing nucleoside triphosphate hydrolases"/>
    <property type="match status" value="1"/>
</dbReference>
<keyword evidence="2" id="KW-0813">Transport</keyword>
<dbReference type="GO" id="GO:0005524">
    <property type="term" value="F:ATP binding"/>
    <property type="evidence" value="ECO:0007669"/>
    <property type="project" value="UniProtKB-KW"/>
</dbReference>
<comment type="caution">
    <text evidence="6">The sequence shown here is derived from an EMBL/GenBank/DDBJ whole genome shotgun (WGS) entry which is preliminary data.</text>
</comment>
<accession>A0ABS8YEY7</accession>
<feature type="domain" description="ABC transporter" evidence="5">
    <location>
        <begin position="19"/>
        <end position="262"/>
    </location>
</feature>
<dbReference type="NCBIfam" id="TIGR01727">
    <property type="entry name" value="oligo_HPY"/>
    <property type="match status" value="1"/>
</dbReference>
<dbReference type="CDD" id="cd03257">
    <property type="entry name" value="ABC_NikE_OppD_transporters"/>
    <property type="match status" value="1"/>
</dbReference>
<dbReference type="PROSITE" id="PS50893">
    <property type="entry name" value="ABC_TRANSPORTER_2"/>
    <property type="match status" value="1"/>
</dbReference>
<dbReference type="Pfam" id="PF00005">
    <property type="entry name" value="ABC_tran"/>
    <property type="match status" value="1"/>
</dbReference>
<dbReference type="InterPro" id="IPR003593">
    <property type="entry name" value="AAA+_ATPase"/>
</dbReference>
<dbReference type="Pfam" id="PF08352">
    <property type="entry name" value="oligo_HPY"/>
    <property type="match status" value="1"/>
</dbReference>
<dbReference type="InterPro" id="IPR027417">
    <property type="entry name" value="P-loop_NTPase"/>
</dbReference>
<dbReference type="Proteomes" id="UP001199916">
    <property type="component" value="Unassembled WGS sequence"/>
</dbReference>
<gene>
    <name evidence="6" type="ORF">LQV63_10785</name>
</gene>
<dbReference type="InterPro" id="IPR013563">
    <property type="entry name" value="Oligopep_ABC_C"/>
</dbReference>
<reference evidence="6 7" key="1">
    <citation type="submission" date="2021-11" db="EMBL/GenBank/DDBJ databases">
        <title>Draft genome sequence of Paenibacillus profundus YoMME, a new Gram-positive bacteria with exoelectrogenic properties.</title>
        <authorList>
            <person name="Hubenova Y."/>
            <person name="Hubenova E."/>
            <person name="Manasiev Y."/>
            <person name="Peykov S."/>
            <person name="Mitov M."/>
        </authorList>
    </citation>
    <scope>NUCLEOTIDE SEQUENCE [LARGE SCALE GENOMIC DNA]</scope>
    <source>
        <strain evidence="6 7">YoMME</strain>
    </source>
</reference>
<dbReference type="EMBL" id="JAJNBZ010000006">
    <property type="protein sequence ID" value="MCE5169799.1"/>
    <property type="molecule type" value="Genomic_DNA"/>
</dbReference>
<evidence type="ECO:0000313" key="6">
    <source>
        <dbReference type="EMBL" id="MCE5169799.1"/>
    </source>
</evidence>
<evidence type="ECO:0000256" key="4">
    <source>
        <dbReference type="ARBA" id="ARBA00022840"/>
    </source>
</evidence>